<dbReference type="Proteomes" id="UP000440224">
    <property type="component" value="Unassembled WGS sequence"/>
</dbReference>
<reference evidence="2 3" key="1">
    <citation type="submission" date="2019-10" db="EMBL/GenBank/DDBJ databases">
        <title>A soil myxobacterium in the family Polyangiaceae.</title>
        <authorList>
            <person name="Li Y."/>
            <person name="Wang J."/>
        </authorList>
    </citation>
    <scope>NUCLEOTIDE SEQUENCE [LARGE SCALE GENOMIC DNA]</scope>
    <source>
        <strain evidence="2 3">DSM 14734</strain>
    </source>
</reference>
<name>A0A6N7Q837_9BACT</name>
<feature type="region of interest" description="Disordered" evidence="1">
    <location>
        <begin position="129"/>
        <end position="152"/>
    </location>
</feature>
<feature type="compositionally biased region" description="Basic residues" evidence="1">
    <location>
        <begin position="131"/>
        <end position="140"/>
    </location>
</feature>
<comment type="caution">
    <text evidence="2">The sequence shown here is derived from an EMBL/GenBank/DDBJ whole genome shotgun (WGS) entry which is preliminary data.</text>
</comment>
<organism evidence="2 3">
    <name type="scientific">Polyangium spumosum</name>
    <dbReference type="NCBI Taxonomy" id="889282"/>
    <lineage>
        <taxon>Bacteria</taxon>
        <taxon>Pseudomonadati</taxon>
        <taxon>Myxococcota</taxon>
        <taxon>Polyangia</taxon>
        <taxon>Polyangiales</taxon>
        <taxon>Polyangiaceae</taxon>
        <taxon>Polyangium</taxon>
    </lineage>
</organism>
<evidence type="ECO:0000313" key="2">
    <source>
        <dbReference type="EMBL" id="MRG98484.1"/>
    </source>
</evidence>
<sequence length="152" mass="17861">MSKNALDDCGRWQRRAAELNFVFATDGRIYMRGRPKRGRRWFTGLALTRRELARLDYRPILAWAIRGNLAFGSDGRVYVWWSTIASTHEGRDLFEGYELTHEDERHPTIRTMAIEVELNTKRLVERWTREKARRPSKRRGVGGGRRSSPRKS</sequence>
<dbReference type="EMBL" id="WJIE01000033">
    <property type="protein sequence ID" value="MRG98484.1"/>
    <property type="molecule type" value="Genomic_DNA"/>
</dbReference>
<dbReference type="AlphaFoldDB" id="A0A6N7Q837"/>
<protein>
    <submittedName>
        <fullName evidence="2">Uncharacterized protein</fullName>
    </submittedName>
</protein>
<keyword evidence="3" id="KW-1185">Reference proteome</keyword>
<dbReference type="RefSeq" id="WP_153825253.1">
    <property type="nucleotide sequence ID" value="NZ_WJIE01000033.1"/>
</dbReference>
<evidence type="ECO:0000313" key="3">
    <source>
        <dbReference type="Proteomes" id="UP000440224"/>
    </source>
</evidence>
<gene>
    <name evidence="2" type="ORF">GF068_42205</name>
</gene>
<evidence type="ECO:0000256" key="1">
    <source>
        <dbReference type="SAM" id="MobiDB-lite"/>
    </source>
</evidence>
<accession>A0A6N7Q837</accession>
<proteinExistence type="predicted"/>